<dbReference type="STRING" id="87229.A0A4Z1KGF8"/>
<gene>
    <name evidence="1" type="ORF">BPOR_0791g00010</name>
</gene>
<protein>
    <submittedName>
        <fullName evidence="1">Uncharacterized protein</fullName>
    </submittedName>
</protein>
<dbReference type="Proteomes" id="UP000297280">
    <property type="component" value="Unassembled WGS sequence"/>
</dbReference>
<proteinExistence type="predicted"/>
<name>A0A4Z1KGF8_9HELO</name>
<evidence type="ECO:0000313" key="2">
    <source>
        <dbReference type="Proteomes" id="UP000297280"/>
    </source>
</evidence>
<reference evidence="1 2" key="1">
    <citation type="submission" date="2017-12" db="EMBL/GenBank/DDBJ databases">
        <title>Comparative genomics of Botrytis spp.</title>
        <authorList>
            <person name="Valero-Jimenez C.A."/>
            <person name="Tapia P."/>
            <person name="Veloso J."/>
            <person name="Silva-Moreno E."/>
            <person name="Staats M."/>
            <person name="Valdes J.H."/>
            <person name="Van Kan J.A.L."/>
        </authorList>
    </citation>
    <scope>NUCLEOTIDE SEQUENCE [LARGE SCALE GENOMIC DNA]</scope>
    <source>
        <strain evidence="1 2">MUCL3349</strain>
    </source>
</reference>
<sequence>MARTSLPGLILWCQIGEQKLHTDATWKASKVQGIPLLPSSKWDFRMGPSFLNLNEEAHADNSFLGWYEVEFDDAF</sequence>
<dbReference type="EMBL" id="PQXO01000788">
    <property type="protein sequence ID" value="TGO82614.1"/>
    <property type="molecule type" value="Genomic_DNA"/>
</dbReference>
<keyword evidence="2" id="KW-1185">Reference proteome</keyword>
<accession>A0A4Z1KGF8</accession>
<organism evidence="1 2">
    <name type="scientific">Botrytis porri</name>
    <dbReference type="NCBI Taxonomy" id="87229"/>
    <lineage>
        <taxon>Eukaryota</taxon>
        <taxon>Fungi</taxon>
        <taxon>Dikarya</taxon>
        <taxon>Ascomycota</taxon>
        <taxon>Pezizomycotina</taxon>
        <taxon>Leotiomycetes</taxon>
        <taxon>Helotiales</taxon>
        <taxon>Sclerotiniaceae</taxon>
        <taxon>Botrytis</taxon>
    </lineage>
</organism>
<dbReference type="AlphaFoldDB" id="A0A4Z1KGF8"/>
<comment type="caution">
    <text evidence="1">The sequence shown here is derived from an EMBL/GenBank/DDBJ whole genome shotgun (WGS) entry which is preliminary data.</text>
</comment>
<evidence type="ECO:0000313" key="1">
    <source>
        <dbReference type="EMBL" id="TGO82614.1"/>
    </source>
</evidence>